<feature type="compositionally biased region" description="Low complexity" evidence="1">
    <location>
        <begin position="464"/>
        <end position="477"/>
    </location>
</feature>
<gene>
    <name evidence="2" type="ORF">CSAL01_06511</name>
</gene>
<evidence type="ECO:0000313" key="3">
    <source>
        <dbReference type="Proteomes" id="UP000070121"/>
    </source>
</evidence>
<dbReference type="EMBL" id="JFFI01001582">
    <property type="protein sequence ID" value="KXH58221.1"/>
    <property type="molecule type" value="Genomic_DNA"/>
</dbReference>
<feature type="region of interest" description="Disordered" evidence="1">
    <location>
        <begin position="719"/>
        <end position="743"/>
    </location>
</feature>
<feature type="region of interest" description="Disordered" evidence="1">
    <location>
        <begin position="437"/>
        <end position="515"/>
    </location>
</feature>
<keyword evidence="3" id="KW-1185">Reference proteome</keyword>
<feature type="region of interest" description="Disordered" evidence="1">
    <location>
        <begin position="216"/>
        <end position="332"/>
    </location>
</feature>
<evidence type="ECO:0000256" key="1">
    <source>
        <dbReference type="SAM" id="MobiDB-lite"/>
    </source>
</evidence>
<comment type="caution">
    <text evidence="2">The sequence shown here is derived from an EMBL/GenBank/DDBJ whole genome shotgun (WGS) entry which is preliminary data.</text>
</comment>
<name>A0A135UCV2_9PEZI</name>
<protein>
    <submittedName>
        <fullName evidence="2">Uncharacterized protein</fullName>
    </submittedName>
</protein>
<sequence length="786" mass="90012">MAAAAQAPQQWVAPTGDKAYPTIQVILGCAPDDGDADLAYKILGLHSRTADTPVTRPPAHDFVAWCNRLIKKICQEGMMADPGSVANRRYLEAGRRVRSAIRTIGGIRRPGHEEWQPFRYTRISHWGPNGTCDDAPVDLTVANWDQHAPTPATYQVFQATYGSDRQAEKDRRAQDHRKMGKTWMATRNMLRDAREREAEDWMDLEACYGFRARPVFRFNGNDPDYWDADSEEEDNREESNEEQEEDDDMQEENDGEQEGNDEEQEGNDEEQEKDDEEQGENNEEQENDDEEQEESNDTQGKVRSPKGKGKEPPLYGVDRDEEDSEEEPIEKPLPYTFFASPVPKGEDSLWYSLSVANWVHYQLSNPGSRRFRMYCQLLVNSGASVSSDDIEDWGPQDLIRCLNRNDRDAGQPKGAGYHEMLYLIADFFGTEVITFTRPDEPREPWSRPGTPVIVVPEPRYGEGSPSELLTSWSSSPEGSPERDGQAGPSGAQPNIAPEKTSNEGATSPKPEHAEDRWMAEGRQVFEMRVYGNVPQEGFVLDPENQKREQILLVTDSKLSYFQPVTRVSPDLDGATKGGRYIRTSPYKVWERWPPMPWWPGARYIKSSEKWVGDWSRTLGRESLTEAELSVMKPTNICRGIEDLASGRTIQGRYFETEPPRDNPQNQSYYDQLLTYEADTDTDRYGYEYPTLAVRKTWKTENALAGQADPPLVREQWRARTGGAEEQTYRSKAQSESRKRTREEYAENEGLGYDEDYGWLRIEATEKENKVRAWYDNSKKRRKGMYY</sequence>
<dbReference type="OrthoDB" id="4791513at2759"/>
<dbReference type="Proteomes" id="UP000070121">
    <property type="component" value="Unassembled WGS sequence"/>
</dbReference>
<accession>A0A135UCV2</accession>
<feature type="compositionally biased region" description="Acidic residues" evidence="1">
    <location>
        <begin position="224"/>
        <end position="296"/>
    </location>
</feature>
<feature type="compositionally biased region" description="Acidic residues" evidence="1">
    <location>
        <begin position="319"/>
        <end position="328"/>
    </location>
</feature>
<reference evidence="2 3" key="1">
    <citation type="submission" date="2014-02" db="EMBL/GenBank/DDBJ databases">
        <title>The genome sequence of Colletotrichum salicis CBS 607.94.</title>
        <authorList>
            <person name="Baroncelli R."/>
            <person name="Thon M.R."/>
        </authorList>
    </citation>
    <scope>NUCLEOTIDE SEQUENCE [LARGE SCALE GENOMIC DNA]</scope>
    <source>
        <strain evidence="2 3">CBS 607.94</strain>
    </source>
</reference>
<evidence type="ECO:0000313" key="2">
    <source>
        <dbReference type="EMBL" id="KXH58221.1"/>
    </source>
</evidence>
<dbReference type="AlphaFoldDB" id="A0A135UCV2"/>
<organism evidence="2 3">
    <name type="scientific">Colletotrichum salicis</name>
    <dbReference type="NCBI Taxonomy" id="1209931"/>
    <lineage>
        <taxon>Eukaryota</taxon>
        <taxon>Fungi</taxon>
        <taxon>Dikarya</taxon>
        <taxon>Ascomycota</taxon>
        <taxon>Pezizomycotina</taxon>
        <taxon>Sordariomycetes</taxon>
        <taxon>Hypocreomycetidae</taxon>
        <taxon>Glomerellales</taxon>
        <taxon>Glomerellaceae</taxon>
        <taxon>Colletotrichum</taxon>
        <taxon>Colletotrichum acutatum species complex</taxon>
    </lineage>
</organism>
<proteinExistence type="predicted"/>
<feature type="compositionally biased region" description="Basic and acidic residues" evidence="1">
    <location>
        <begin position="726"/>
        <end position="743"/>
    </location>
</feature>